<dbReference type="EMBL" id="MEXV01000044">
    <property type="protein sequence ID" value="OGD11540.1"/>
    <property type="molecule type" value="Genomic_DNA"/>
</dbReference>
<feature type="domain" description="DUF559" evidence="1">
    <location>
        <begin position="7"/>
        <end position="112"/>
    </location>
</feature>
<dbReference type="PANTHER" id="PTHR38590">
    <property type="entry name" value="BLL0828 PROTEIN"/>
    <property type="match status" value="1"/>
</dbReference>
<evidence type="ECO:0000313" key="2">
    <source>
        <dbReference type="EMBL" id="OGD11540.1"/>
    </source>
</evidence>
<dbReference type="PANTHER" id="PTHR38590:SF1">
    <property type="entry name" value="BLL0828 PROTEIN"/>
    <property type="match status" value="1"/>
</dbReference>
<organism evidence="2 3">
    <name type="scientific">Candidatus Amesbacteria bacterium RIFOXYD1_FULL_47_9</name>
    <dbReference type="NCBI Taxonomy" id="1797267"/>
    <lineage>
        <taxon>Bacteria</taxon>
        <taxon>Candidatus Amesiibacteriota</taxon>
    </lineage>
</organism>
<dbReference type="SUPFAM" id="SSF52980">
    <property type="entry name" value="Restriction endonuclease-like"/>
    <property type="match status" value="1"/>
</dbReference>
<dbReference type="CDD" id="cd01038">
    <property type="entry name" value="Endonuclease_DUF559"/>
    <property type="match status" value="1"/>
</dbReference>
<dbReference type="Gene3D" id="3.40.960.10">
    <property type="entry name" value="VSR Endonuclease"/>
    <property type="match status" value="1"/>
</dbReference>
<comment type="caution">
    <text evidence="2">The sequence shown here is derived from an EMBL/GenBank/DDBJ whole genome shotgun (WGS) entry which is preliminary data.</text>
</comment>
<name>A0A1F4ZZ46_9BACT</name>
<dbReference type="InterPro" id="IPR011335">
    <property type="entry name" value="Restrct_endonuc-II-like"/>
</dbReference>
<proteinExistence type="predicted"/>
<dbReference type="Pfam" id="PF04480">
    <property type="entry name" value="DUF559"/>
    <property type="match status" value="1"/>
</dbReference>
<evidence type="ECO:0000259" key="1">
    <source>
        <dbReference type="Pfam" id="PF04480"/>
    </source>
</evidence>
<accession>A0A1F4ZZ46</accession>
<dbReference type="AlphaFoldDB" id="A0A1F4ZZ46"/>
<sequence>MFNNPNLKLRRQKLRLDSSNSEKVLWQKIRHNKLGHKFLRQYSVEGYVLDFYCPEKRMAIEIDGGYHSNQDARVYDSYRTRYIEAFNIKVMRFWNSDIGHHLNEVLRDIKEIVASPS</sequence>
<dbReference type="InterPro" id="IPR007569">
    <property type="entry name" value="DUF559"/>
</dbReference>
<evidence type="ECO:0000313" key="3">
    <source>
        <dbReference type="Proteomes" id="UP000178579"/>
    </source>
</evidence>
<dbReference type="Proteomes" id="UP000178579">
    <property type="component" value="Unassembled WGS sequence"/>
</dbReference>
<reference evidence="2 3" key="1">
    <citation type="journal article" date="2016" name="Nat. Commun.">
        <title>Thousands of microbial genomes shed light on interconnected biogeochemical processes in an aquifer system.</title>
        <authorList>
            <person name="Anantharaman K."/>
            <person name="Brown C.T."/>
            <person name="Hug L.A."/>
            <person name="Sharon I."/>
            <person name="Castelle C.J."/>
            <person name="Probst A.J."/>
            <person name="Thomas B.C."/>
            <person name="Singh A."/>
            <person name="Wilkins M.J."/>
            <person name="Karaoz U."/>
            <person name="Brodie E.L."/>
            <person name="Williams K.H."/>
            <person name="Hubbard S.S."/>
            <person name="Banfield J.F."/>
        </authorList>
    </citation>
    <scope>NUCLEOTIDE SEQUENCE [LARGE SCALE GENOMIC DNA]</scope>
</reference>
<gene>
    <name evidence="2" type="ORF">A2576_01225</name>
</gene>
<dbReference type="InterPro" id="IPR047216">
    <property type="entry name" value="Endonuclease_DUF559_bact"/>
</dbReference>
<protein>
    <recommendedName>
        <fullName evidence="1">DUF559 domain-containing protein</fullName>
    </recommendedName>
</protein>